<sequence length="542" mass="62932">MDNKSKKLISKDTIFVDSVNKNTNINIDIDIVKELLNNLLDLKSSGQPDQYVVDGLKKWIKNHTNRDIETIFKLVERHHANNPEFVYLLGYLINYGLGTDANPVTAFKYYHKVAERGINYGQARVAWCFYQGLGVETDYIKAFEWYQKASENSHLCSQFNLGLFYSNGIGTEKNLEMGFKWFQIAANQGDALAQVELSRIYTNGEGIKRDYRKANYWMWKAADTHVLDLKNDCFFYLASYAANGVGVKRDLHQSFRLYQRALNNGCLWSYLRSRKQSVTYENSEKEVPIVLVFRHWIAGKARRELHFGTLSFILLMEKIFCGKFKIIQIKSHAVIFLAQQIEMVLNDIGIECFAAIVTDAGANIDINLARQIIFVNFHTFSASDPFSEEVFWKSILEEYFGRVFWKSILEEKIKSNIKEELKTYLETRWTTAYNMLSSIYHLEPCLKATCDIQPPYSLYRLKQQVVNGFGQSVAGFMGNDVYAYYVVENDEPVEKIIREADLFDEDEIDIDQKLNAFWWSRLDLMYFEQEENYDTAELVGAL</sequence>
<dbReference type="OrthoDB" id="2384430at2759"/>
<proteinExistence type="predicted"/>
<protein>
    <submittedName>
        <fullName evidence="1">12869_t:CDS:1</fullName>
    </submittedName>
</protein>
<dbReference type="Pfam" id="PF08238">
    <property type="entry name" value="Sel1"/>
    <property type="match status" value="5"/>
</dbReference>
<dbReference type="EMBL" id="CAJVPL010000661">
    <property type="protein sequence ID" value="CAG8519117.1"/>
    <property type="molecule type" value="Genomic_DNA"/>
</dbReference>
<gene>
    <name evidence="1" type="ORF">AGERDE_LOCUS5141</name>
</gene>
<dbReference type="PANTHER" id="PTHR43628">
    <property type="entry name" value="ACTIVATOR OF C KINASE PROTEIN 1-RELATED"/>
    <property type="match status" value="1"/>
</dbReference>
<evidence type="ECO:0000313" key="1">
    <source>
        <dbReference type="EMBL" id="CAG8519117.1"/>
    </source>
</evidence>
<organism evidence="1 2">
    <name type="scientific">Ambispora gerdemannii</name>
    <dbReference type="NCBI Taxonomy" id="144530"/>
    <lineage>
        <taxon>Eukaryota</taxon>
        <taxon>Fungi</taxon>
        <taxon>Fungi incertae sedis</taxon>
        <taxon>Mucoromycota</taxon>
        <taxon>Glomeromycotina</taxon>
        <taxon>Glomeromycetes</taxon>
        <taxon>Archaeosporales</taxon>
        <taxon>Ambisporaceae</taxon>
        <taxon>Ambispora</taxon>
    </lineage>
</organism>
<dbReference type="Proteomes" id="UP000789831">
    <property type="component" value="Unassembled WGS sequence"/>
</dbReference>
<dbReference type="SMART" id="SM00671">
    <property type="entry name" value="SEL1"/>
    <property type="match status" value="5"/>
</dbReference>
<dbReference type="SUPFAM" id="SSF81901">
    <property type="entry name" value="HCP-like"/>
    <property type="match status" value="1"/>
</dbReference>
<evidence type="ECO:0000313" key="2">
    <source>
        <dbReference type="Proteomes" id="UP000789831"/>
    </source>
</evidence>
<comment type="caution">
    <text evidence="1">The sequence shown here is derived from an EMBL/GenBank/DDBJ whole genome shotgun (WGS) entry which is preliminary data.</text>
</comment>
<dbReference type="AlphaFoldDB" id="A0A9N9A4R8"/>
<dbReference type="InterPro" id="IPR052945">
    <property type="entry name" value="Mitotic_Regulator"/>
</dbReference>
<accession>A0A9N9A4R8</accession>
<dbReference type="InterPro" id="IPR006597">
    <property type="entry name" value="Sel1-like"/>
</dbReference>
<dbReference type="InterPro" id="IPR011990">
    <property type="entry name" value="TPR-like_helical_dom_sf"/>
</dbReference>
<reference evidence="1" key="1">
    <citation type="submission" date="2021-06" db="EMBL/GenBank/DDBJ databases">
        <authorList>
            <person name="Kallberg Y."/>
            <person name="Tangrot J."/>
            <person name="Rosling A."/>
        </authorList>
    </citation>
    <scope>NUCLEOTIDE SEQUENCE</scope>
    <source>
        <strain evidence="1">MT106</strain>
    </source>
</reference>
<keyword evidence="2" id="KW-1185">Reference proteome</keyword>
<dbReference type="Gene3D" id="1.25.40.10">
    <property type="entry name" value="Tetratricopeptide repeat domain"/>
    <property type="match status" value="1"/>
</dbReference>
<name>A0A9N9A4R8_9GLOM</name>
<dbReference type="PANTHER" id="PTHR43628:SF1">
    <property type="entry name" value="CHITIN SYNTHASE REGULATORY FACTOR 2-RELATED"/>
    <property type="match status" value="1"/>
</dbReference>